<sequence>MAADTTASNYWLNWRFFLCALWISAAVLISGLIIWKYERRRRNVSKTEPELLLRGQSWGTSFKSVHPLCLLAYRLLAFCCLLALLTADIVEHSFHILYFYTEWTLTLAVIYFGLGSAASLYGCLFFGRKDDSDVEENSHGENGGNPEMGSMLEHIVEEPDMKCRHAPNWEYALQILLQMVAGAVALTDTVFWLVLYPFFSSKDYALHFLAASVHSFNAIFLLGDIILNSLHFPFFRIAYFILWTSAFVVFQWLVHAFVKLRWPYPFLDLSSPNAPIWYLAVGVLHIPCYGIFWIMFKIKKCCLSR</sequence>
<keyword evidence="1" id="KW-1133">Transmembrane helix</keyword>
<evidence type="ECO:0000313" key="2">
    <source>
        <dbReference type="EMBL" id="EPS71692.1"/>
    </source>
</evidence>
<feature type="transmembrane region" description="Helical" evidence="1">
    <location>
        <begin position="68"/>
        <end position="87"/>
    </location>
</feature>
<feature type="transmembrane region" description="Helical" evidence="1">
    <location>
        <begin position="234"/>
        <end position="254"/>
    </location>
</feature>
<feature type="transmembrane region" description="Helical" evidence="1">
    <location>
        <begin position="107"/>
        <end position="127"/>
    </location>
</feature>
<feature type="transmembrane region" description="Helical" evidence="1">
    <location>
        <begin position="205"/>
        <end position="227"/>
    </location>
</feature>
<dbReference type="AlphaFoldDB" id="S8EG96"/>
<accession>S8EG96</accession>
<gene>
    <name evidence="2" type="ORF">M569_03069</name>
</gene>
<reference evidence="2 3" key="1">
    <citation type="journal article" date="2013" name="BMC Genomics">
        <title>The miniature genome of a carnivorous plant Genlisea aurea contains a low number of genes and short non-coding sequences.</title>
        <authorList>
            <person name="Leushkin E.V."/>
            <person name="Sutormin R.A."/>
            <person name="Nabieva E.R."/>
            <person name="Penin A.A."/>
            <person name="Kondrashov A.S."/>
            <person name="Logacheva M.D."/>
        </authorList>
    </citation>
    <scope>NUCLEOTIDE SEQUENCE [LARGE SCALE GENOMIC DNA]</scope>
</reference>
<evidence type="ECO:0000256" key="1">
    <source>
        <dbReference type="SAM" id="Phobius"/>
    </source>
</evidence>
<name>S8EG96_9LAMI</name>
<feature type="transmembrane region" description="Helical" evidence="1">
    <location>
        <begin position="274"/>
        <end position="296"/>
    </location>
</feature>
<evidence type="ECO:0000313" key="3">
    <source>
        <dbReference type="Proteomes" id="UP000015453"/>
    </source>
</evidence>
<comment type="caution">
    <text evidence="2">The sequence shown here is derived from an EMBL/GenBank/DDBJ whole genome shotgun (WGS) entry which is preliminary data.</text>
</comment>
<feature type="transmembrane region" description="Helical" evidence="1">
    <location>
        <begin position="12"/>
        <end position="35"/>
    </location>
</feature>
<protein>
    <submittedName>
        <fullName evidence="2">Uncharacterized protein</fullName>
    </submittedName>
</protein>
<organism evidence="2 3">
    <name type="scientific">Genlisea aurea</name>
    <dbReference type="NCBI Taxonomy" id="192259"/>
    <lineage>
        <taxon>Eukaryota</taxon>
        <taxon>Viridiplantae</taxon>
        <taxon>Streptophyta</taxon>
        <taxon>Embryophyta</taxon>
        <taxon>Tracheophyta</taxon>
        <taxon>Spermatophyta</taxon>
        <taxon>Magnoliopsida</taxon>
        <taxon>eudicotyledons</taxon>
        <taxon>Gunneridae</taxon>
        <taxon>Pentapetalae</taxon>
        <taxon>asterids</taxon>
        <taxon>lamiids</taxon>
        <taxon>Lamiales</taxon>
        <taxon>Lentibulariaceae</taxon>
        <taxon>Genlisea</taxon>
    </lineage>
</organism>
<dbReference type="EMBL" id="AUSU01001143">
    <property type="protein sequence ID" value="EPS71692.1"/>
    <property type="molecule type" value="Genomic_DNA"/>
</dbReference>
<feature type="transmembrane region" description="Helical" evidence="1">
    <location>
        <begin position="171"/>
        <end position="199"/>
    </location>
</feature>
<dbReference type="PANTHER" id="PTHR12242">
    <property type="entry name" value="OS02G0130600 PROTEIN-RELATED"/>
    <property type="match status" value="1"/>
</dbReference>
<dbReference type="Proteomes" id="UP000015453">
    <property type="component" value="Unassembled WGS sequence"/>
</dbReference>
<dbReference type="GO" id="GO:0016020">
    <property type="term" value="C:membrane"/>
    <property type="evidence" value="ECO:0007669"/>
    <property type="project" value="TreeGrafter"/>
</dbReference>
<keyword evidence="1" id="KW-0472">Membrane</keyword>
<keyword evidence="1" id="KW-0812">Transmembrane</keyword>
<proteinExistence type="predicted"/>
<keyword evidence="3" id="KW-1185">Reference proteome</keyword>
<dbReference type="PANTHER" id="PTHR12242:SF10">
    <property type="entry name" value="TRANSMEMBRANE PROTEIN"/>
    <property type="match status" value="1"/>
</dbReference>
<feature type="non-terminal residue" evidence="2">
    <location>
        <position position="305"/>
    </location>
</feature>
<dbReference type="OrthoDB" id="419711at2759"/>